<comment type="caution">
    <text evidence="1">The sequence shown here is derived from an EMBL/GenBank/DDBJ whole genome shotgun (WGS) entry which is preliminary data.</text>
</comment>
<sequence>MSLSEKSSTTTEVTLLELTDQSAYNNRLVVKHFGDLTMLKALESRGKSIGLIAKDDEDTAIRCIRNLFQSVALYFDTNFTASKAETIATEILYKYEYRNLKLEDLVVICIRLKESEIYKLSPARILREIKSYSQEREKLAIKKSLSKEINMNEDLEKRLQKNYYLTPDTNKLERKRLDIEHQFKK</sequence>
<dbReference type="Proteomes" id="UP001139369">
    <property type="component" value="Unassembled WGS sequence"/>
</dbReference>
<protein>
    <submittedName>
        <fullName evidence="1">Uncharacterized protein</fullName>
    </submittedName>
</protein>
<accession>A0A9X1VN32</accession>
<organism evidence="1 2">
    <name type="scientific">Polaribacter marinus</name>
    <dbReference type="NCBI Taxonomy" id="2916838"/>
    <lineage>
        <taxon>Bacteria</taxon>
        <taxon>Pseudomonadati</taxon>
        <taxon>Bacteroidota</taxon>
        <taxon>Flavobacteriia</taxon>
        <taxon>Flavobacteriales</taxon>
        <taxon>Flavobacteriaceae</taxon>
    </lineage>
</organism>
<gene>
    <name evidence="1" type="ORF">MC378_10330</name>
</gene>
<evidence type="ECO:0000313" key="2">
    <source>
        <dbReference type="Proteomes" id="UP001139369"/>
    </source>
</evidence>
<dbReference type="EMBL" id="JAKQYM010000007">
    <property type="protein sequence ID" value="MCI2229564.1"/>
    <property type="molecule type" value="Genomic_DNA"/>
</dbReference>
<keyword evidence="2" id="KW-1185">Reference proteome</keyword>
<evidence type="ECO:0000313" key="1">
    <source>
        <dbReference type="EMBL" id="MCI2229564.1"/>
    </source>
</evidence>
<proteinExistence type="predicted"/>
<dbReference type="AlphaFoldDB" id="A0A9X1VN32"/>
<name>A0A9X1VN32_9FLAO</name>
<dbReference type="RefSeq" id="WP_242178690.1">
    <property type="nucleotide sequence ID" value="NZ_JAKQYM010000007.1"/>
</dbReference>
<reference evidence="1" key="1">
    <citation type="submission" date="2022-02" db="EMBL/GenBank/DDBJ databases">
        <title>Polaribacter sp. MSW13, isolated from seawater.</title>
        <authorList>
            <person name="Kristyanto S."/>
            <person name="Jung J."/>
            <person name="Jeon C.O."/>
        </authorList>
    </citation>
    <scope>NUCLEOTIDE SEQUENCE</scope>
    <source>
        <strain evidence="1">MSW13</strain>
    </source>
</reference>